<dbReference type="SUPFAM" id="SSF47203">
    <property type="entry name" value="Acyl-CoA dehydrogenase C-terminal domain-like"/>
    <property type="match status" value="1"/>
</dbReference>
<feature type="domain" description="Adaptive response protein AidB N-terminal" evidence="8">
    <location>
        <begin position="26"/>
        <end position="163"/>
    </location>
</feature>
<dbReference type="SUPFAM" id="SSF56645">
    <property type="entry name" value="Acyl-CoA dehydrogenase NM domain-like"/>
    <property type="match status" value="1"/>
</dbReference>
<dbReference type="Pfam" id="PF00441">
    <property type="entry name" value="Acyl-CoA_dh_1"/>
    <property type="match status" value="1"/>
</dbReference>
<dbReference type="EMBL" id="CP003346">
    <property type="protein sequence ID" value="AGA79840.1"/>
    <property type="molecule type" value="Genomic_DNA"/>
</dbReference>
<dbReference type="Proteomes" id="UP000010796">
    <property type="component" value="Chromosome"/>
</dbReference>
<evidence type="ECO:0000259" key="8">
    <source>
        <dbReference type="Pfam" id="PF18158"/>
    </source>
</evidence>
<dbReference type="InterPro" id="IPR006091">
    <property type="entry name" value="Acyl-CoA_Oxase/DH_mid-dom"/>
</dbReference>
<reference evidence="10" key="1">
    <citation type="submission" date="2012-02" db="EMBL/GenBank/DDBJ databases">
        <title>The complete genome of Echinicola vietnamensis DSM 17526.</title>
        <authorList>
            <person name="Lucas S."/>
            <person name="Copeland A."/>
            <person name="Lapidus A."/>
            <person name="Glavina del Rio T."/>
            <person name="Dalin E."/>
            <person name="Tice H."/>
            <person name="Bruce D."/>
            <person name="Goodwin L."/>
            <person name="Pitluck S."/>
            <person name="Peters L."/>
            <person name="Ovchinnikova G."/>
            <person name="Teshima H."/>
            <person name="Kyrpides N."/>
            <person name="Mavromatis K."/>
            <person name="Ivanova N."/>
            <person name="Brettin T."/>
            <person name="Detter J.C."/>
            <person name="Han C."/>
            <person name="Larimer F."/>
            <person name="Land M."/>
            <person name="Hauser L."/>
            <person name="Markowitz V."/>
            <person name="Cheng J.-F."/>
            <person name="Hugenholtz P."/>
            <person name="Woyke T."/>
            <person name="Wu D."/>
            <person name="Brambilla E."/>
            <person name="Klenk H.-P."/>
            <person name="Eisen J.A."/>
        </authorList>
    </citation>
    <scope>NUCLEOTIDE SEQUENCE [LARGE SCALE GENOMIC DNA]</scope>
    <source>
        <strain evidence="10">DSM 17526 / LMG 23754 / KMM 6221</strain>
    </source>
</reference>
<keyword evidence="10" id="KW-1185">Reference proteome</keyword>
<dbReference type="InterPro" id="IPR041504">
    <property type="entry name" value="AidB_N"/>
</dbReference>
<feature type="domain" description="Acyl-CoA oxidase/dehydrogenase middle" evidence="7">
    <location>
        <begin position="189"/>
        <end position="289"/>
    </location>
</feature>
<dbReference type="InterPro" id="IPR052904">
    <property type="entry name" value="Acyl-CoA_dehydrogenase-like"/>
</dbReference>
<dbReference type="Gene3D" id="2.40.110.20">
    <property type="match status" value="1"/>
</dbReference>
<evidence type="ECO:0000259" key="7">
    <source>
        <dbReference type="Pfam" id="PF02770"/>
    </source>
</evidence>
<name>L0G4S9_ECHVK</name>
<dbReference type="GO" id="GO:0003995">
    <property type="term" value="F:acyl-CoA dehydrogenase activity"/>
    <property type="evidence" value="ECO:0007669"/>
    <property type="project" value="InterPro"/>
</dbReference>
<keyword evidence="4 5" id="KW-0274">FAD</keyword>
<evidence type="ECO:0000256" key="4">
    <source>
        <dbReference type="ARBA" id="ARBA00022827"/>
    </source>
</evidence>
<comment type="similarity">
    <text evidence="2 5">Belongs to the acyl-CoA dehydrogenase family.</text>
</comment>
<gene>
    <name evidence="9" type="ordered locus">Echvi_3625</name>
</gene>
<evidence type="ECO:0000256" key="1">
    <source>
        <dbReference type="ARBA" id="ARBA00001974"/>
    </source>
</evidence>
<dbReference type="KEGG" id="evi:Echvi_3625"/>
<sequence length="570" mass="64411">MHNLLGFSQENSSSSNEVVDDHFSTSKNYFVSDKILVHFLQKEFSSTVWSFIQARLTKLGKNAASNMDELSMTADKNPPKLVKRDLFGRDIQKITYHPAYKALLKIAVDAGILSIKWNPTFRSVYKGQLHRMGFSLAFIYGMGESGVSCPLCMTDGAAMILDKYLPPGDSKRFIEHIYTSEVEHLYTGAMFLTEKAGGSDVGANQLLATKVGESSYLLNGEKWFCSNASAEIKLVLARTDSGIKGTQGLSLFLVENSQFDDSGGTMEYVRLKDKLGVKSMATAEINFKNTQATIIGKEGEGFKIMTEMINLSRLWNAVISIAGLRRCLIEAYQFLCFRHTFGKRALEHALVRNKLYELASRYVADFYLTWKTIGMLDKLEAGEDEYQSMLRVLIPMVKKKSAETSVYAIRECMELLGGLGYIEEGVLPKFMRDSMVLPIWEGTGNMMILDTLRACHKGDGLEKLVHQTKESLAKKPGMNKELANFNYILGQLDTLEVVDRETAEYNAKEIFEKMTLYIQLGFLINQEDRESASWIRPTIHWLRHQLSDKKELIKSPITTEEIIRMIAWGF</sequence>
<dbReference type="InterPro" id="IPR009075">
    <property type="entry name" value="AcylCo_DH/oxidase_C"/>
</dbReference>
<proteinExistence type="inferred from homology"/>
<keyword evidence="3 5" id="KW-0285">Flavoprotein</keyword>
<evidence type="ECO:0000256" key="2">
    <source>
        <dbReference type="ARBA" id="ARBA00009347"/>
    </source>
</evidence>
<evidence type="ECO:0000313" key="10">
    <source>
        <dbReference type="Proteomes" id="UP000010796"/>
    </source>
</evidence>
<dbReference type="PANTHER" id="PTHR42707:SF2">
    <property type="entry name" value="ACD11 DEHYDROGENASE"/>
    <property type="match status" value="1"/>
</dbReference>
<dbReference type="PATRIC" id="fig|926556.3.peg.3815"/>
<dbReference type="AlphaFoldDB" id="L0G4S9"/>
<feature type="domain" description="Acyl-CoA dehydrogenase/oxidase C-terminal" evidence="6">
    <location>
        <begin position="299"/>
        <end position="452"/>
    </location>
</feature>
<protein>
    <submittedName>
        <fullName evidence="9">Acyl-CoA dehydrogenase</fullName>
    </submittedName>
</protein>
<dbReference type="PANTHER" id="PTHR42707">
    <property type="entry name" value="ACYL-COA DEHYDROGENASE"/>
    <property type="match status" value="1"/>
</dbReference>
<comment type="cofactor">
    <cofactor evidence="1 5">
        <name>FAD</name>
        <dbReference type="ChEBI" id="CHEBI:57692"/>
    </cofactor>
</comment>
<keyword evidence="5" id="KW-0560">Oxidoreductase</keyword>
<accession>L0G4S9</accession>
<dbReference type="Gene3D" id="1.20.140.10">
    <property type="entry name" value="Butyryl-CoA Dehydrogenase, subunit A, domain 3"/>
    <property type="match status" value="1"/>
</dbReference>
<dbReference type="RefSeq" id="WP_015267385.1">
    <property type="nucleotide sequence ID" value="NC_019904.1"/>
</dbReference>
<evidence type="ECO:0000259" key="6">
    <source>
        <dbReference type="Pfam" id="PF00441"/>
    </source>
</evidence>
<organism evidence="9 10">
    <name type="scientific">Echinicola vietnamensis (strain DSM 17526 / LMG 23754 / KMM 6221)</name>
    <dbReference type="NCBI Taxonomy" id="926556"/>
    <lineage>
        <taxon>Bacteria</taxon>
        <taxon>Pseudomonadati</taxon>
        <taxon>Bacteroidota</taxon>
        <taxon>Cytophagia</taxon>
        <taxon>Cytophagales</taxon>
        <taxon>Cyclobacteriaceae</taxon>
        <taxon>Echinicola</taxon>
    </lineage>
</organism>
<dbReference type="InterPro" id="IPR006089">
    <property type="entry name" value="Acyl-CoA_DH_CS"/>
</dbReference>
<dbReference type="Pfam" id="PF02770">
    <property type="entry name" value="Acyl-CoA_dh_M"/>
    <property type="match status" value="1"/>
</dbReference>
<evidence type="ECO:0000256" key="3">
    <source>
        <dbReference type="ARBA" id="ARBA00022630"/>
    </source>
</evidence>
<evidence type="ECO:0000256" key="5">
    <source>
        <dbReference type="RuleBase" id="RU362125"/>
    </source>
</evidence>
<dbReference type="HOGENOM" id="CLU_016513_2_1_10"/>
<dbReference type="Pfam" id="PF18158">
    <property type="entry name" value="AidB_N"/>
    <property type="match status" value="1"/>
</dbReference>
<dbReference type="Gene3D" id="6.10.250.600">
    <property type="match status" value="1"/>
</dbReference>
<dbReference type="InterPro" id="IPR036250">
    <property type="entry name" value="AcylCo_DH-like_C"/>
</dbReference>
<dbReference type="PROSITE" id="PS00073">
    <property type="entry name" value="ACYL_COA_DH_2"/>
    <property type="match status" value="1"/>
</dbReference>
<dbReference type="InterPro" id="IPR009100">
    <property type="entry name" value="AcylCoA_DH/oxidase_NM_dom_sf"/>
</dbReference>
<dbReference type="eggNOG" id="COG1960">
    <property type="taxonomic scope" value="Bacteria"/>
</dbReference>
<evidence type="ECO:0000313" key="9">
    <source>
        <dbReference type="EMBL" id="AGA79840.1"/>
    </source>
</evidence>
<dbReference type="OrthoDB" id="1489360at2"/>
<dbReference type="STRING" id="926556.Echvi_3625"/>